<evidence type="ECO:0000256" key="3">
    <source>
        <dbReference type="ARBA" id="ARBA00022553"/>
    </source>
</evidence>
<evidence type="ECO:0000256" key="8">
    <source>
        <dbReference type="ARBA" id="ARBA00023012"/>
    </source>
</evidence>
<gene>
    <name evidence="13" type="ORF">JOF48_000486</name>
</gene>
<dbReference type="Proteomes" id="UP000711614">
    <property type="component" value="Unassembled WGS sequence"/>
</dbReference>
<dbReference type="GO" id="GO:0016301">
    <property type="term" value="F:kinase activity"/>
    <property type="evidence" value="ECO:0007669"/>
    <property type="project" value="UniProtKB-KW"/>
</dbReference>
<keyword evidence="8" id="KW-0902">Two-component regulatory system</keyword>
<proteinExistence type="predicted"/>
<keyword evidence="11" id="KW-0472">Membrane</keyword>
<dbReference type="SUPFAM" id="SSF55874">
    <property type="entry name" value="ATPase domain of HSP90 chaperone/DNA topoisomerase II/histidine kinase"/>
    <property type="match status" value="1"/>
</dbReference>
<evidence type="ECO:0000256" key="2">
    <source>
        <dbReference type="ARBA" id="ARBA00012438"/>
    </source>
</evidence>
<feature type="transmembrane region" description="Helical" evidence="11">
    <location>
        <begin position="38"/>
        <end position="55"/>
    </location>
</feature>
<keyword evidence="11" id="KW-0812">Transmembrane</keyword>
<dbReference type="EC" id="2.7.13.3" evidence="2"/>
<sequence length="405" mass="42566">MDAVRRDRPIMVLALAAAAMQLVGTHFAASRQPLARPLDWFGVVLLLAGPALLLLHRRAPEAMLGGVLAVTAGYLALGYPWGPVPLSMGLAIILTTAARRRAYAWSVAGALVAALFIWAAVHGGGADFVRAAAVSGWLVILVFFGEGLRLRRERAAERRAKAQEAKKRAEDEYRLALARDIHDVVAHSLSMINVRASVALHLAERDPAQLKPALEAIKSGSKDALEQVRELLGVLRRDAPLQPGLTLDGLSRLLEDARGAGLAAELTFDGGPGLVRDRLGPAGEAVVYKVVQEAVVNVVRHAGASRVAVRLELQAVPGEPRPAVPGPGQAAGAGQQLRVSIRDDGRGVRGAPEGNGRRGMRERLAAVGGTVDITDGHPGTLVTVVVPLHGTGGAEEAEPPSDVAR</sequence>
<keyword evidence="9" id="KW-0175">Coiled coil</keyword>
<keyword evidence="11" id="KW-1133">Transmembrane helix</keyword>
<keyword evidence="6 13" id="KW-0418">Kinase</keyword>
<evidence type="ECO:0000259" key="12">
    <source>
        <dbReference type="Pfam" id="PF07730"/>
    </source>
</evidence>
<keyword evidence="7" id="KW-0067">ATP-binding</keyword>
<reference evidence="13 14" key="1">
    <citation type="submission" date="2021-03" db="EMBL/GenBank/DDBJ databases">
        <title>Sequencing the genomes of 1000 actinobacteria strains.</title>
        <authorList>
            <person name="Klenk H.-P."/>
        </authorList>
    </citation>
    <scope>NUCLEOTIDE SEQUENCE [LARGE SCALE GENOMIC DNA]</scope>
    <source>
        <strain evidence="13 14">DSM 16005</strain>
    </source>
</reference>
<feature type="transmembrane region" description="Helical" evidence="11">
    <location>
        <begin position="102"/>
        <end position="121"/>
    </location>
</feature>
<dbReference type="EMBL" id="JAGIOI010000001">
    <property type="protein sequence ID" value="MBP2411687.1"/>
    <property type="molecule type" value="Genomic_DNA"/>
</dbReference>
<dbReference type="Pfam" id="PF07730">
    <property type="entry name" value="HisKA_3"/>
    <property type="match status" value="1"/>
</dbReference>
<evidence type="ECO:0000256" key="5">
    <source>
        <dbReference type="ARBA" id="ARBA00022741"/>
    </source>
</evidence>
<dbReference type="InterPro" id="IPR036890">
    <property type="entry name" value="HATPase_C_sf"/>
</dbReference>
<evidence type="ECO:0000256" key="7">
    <source>
        <dbReference type="ARBA" id="ARBA00022840"/>
    </source>
</evidence>
<comment type="caution">
    <text evidence="13">The sequence shown here is derived from an EMBL/GenBank/DDBJ whole genome shotgun (WGS) entry which is preliminary data.</text>
</comment>
<organism evidence="13 14">
    <name type="scientific">Arthrobacter stackebrandtii</name>
    <dbReference type="NCBI Taxonomy" id="272161"/>
    <lineage>
        <taxon>Bacteria</taxon>
        <taxon>Bacillati</taxon>
        <taxon>Actinomycetota</taxon>
        <taxon>Actinomycetes</taxon>
        <taxon>Micrococcales</taxon>
        <taxon>Micrococcaceae</taxon>
        <taxon>Arthrobacter</taxon>
    </lineage>
</organism>
<evidence type="ECO:0000256" key="1">
    <source>
        <dbReference type="ARBA" id="ARBA00000085"/>
    </source>
</evidence>
<evidence type="ECO:0000256" key="6">
    <source>
        <dbReference type="ARBA" id="ARBA00022777"/>
    </source>
</evidence>
<name>A0ABS4YTH2_9MICC</name>
<evidence type="ECO:0000256" key="11">
    <source>
        <dbReference type="SAM" id="Phobius"/>
    </source>
</evidence>
<dbReference type="RefSeq" id="WP_209676968.1">
    <property type="nucleotide sequence ID" value="NZ_JAGIOI010000001.1"/>
</dbReference>
<dbReference type="PANTHER" id="PTHR24421:SF10">
    <property type="entry name" value="NITRATE_NITRITE SENSOR PROTEIN NARQ"/>
    <property type="match status" value="1"/>
</dbReference>
<evidence type="ECO:0000313" key="13">
    <source>
        <dbReference type="EMBL" id="MBP2411687.1"/>
    </source>
</evidence>
<feature type="transmembrane region" description="Helical" evidence="11">
    <location>
        <begin position="128"/>
        <end position="145"/>
    </location>
</feature>
<dbReference type="Gene3D" id="3.30.565.10">
    <property type="entry name" value="Histidine kinase-like ATPase, C-terminal domain"/>
    <property type="match status" value="1"/>
</dbReference>
<dbReference type="PANTHER" id="PTHR24421">
    <property type="entry name" value="NITRATE/NITRITE SENSOR PROTEIN NARX-RELATED"/>
    <property type="match status" value="1"/>
</dbReference>
<keyword evidence="5" id="KW-0547">Nucleotide-binding</keyword>
<accession>A0ABS4YTH2</accession>
<feature type="compositionally biased region" description="Low complexity" evidence="10">
    <location>
        <begin position="326"/>
        <end position="336"/>
    </location>
</feature>
<feature type="domain" description="Signal transduction histidine kinase subgroup 3 dimerisation and phosphoacceptor" evidence="12">
    <location>
        <begin position="174"/>
        <end position="238"/>
    </location>
</feature>
<comment type="catalytic activity">
    <reaction evidence="1">
        <text>ATP + protein L-histidine = ADP + protein N-phospho-L-histidine.</text>
        <dbReference type="EC" id="2.7.13.3"/>
    </reaction>
</comment>
<keyword evidence="4" id="KW-0808">Transferase</keyword>
<evidence type="ECO:0000256" key="9">
    <source>
        <dbReference type="SAM" id="Coils"/>
    </source>
</evidence>
<keyword evidence="14" id="KW-1185">Reference proteome</keyword>
<evidence type="ECO:0000256" key="4">
    <source>
        <dbReference type="ARBA" id="ARBA00022679"/>
    </source>
</evidence>
<evidence type="ECO:0000256" key="10">
    <source>
        <dbReference type="SAM" id="MobiDB-lite"/>
    </source>
</evidence>
<protein>
    <recommendedName>
        <fullName evidence="2">histidine kinase</fullName>
        <ecNumber evidence="2">2.7.13.3</ecNumber>
    </recommendedName>
</protein>
<dbReference type="Gene3D" id="1.20.5.1930">
    <property type="match status" value="1"/>
</dbReference>
<feature type="coiled-coil region" evidence="9">
    <location>
        <begin position="152"/>
        <end position="179"/>
    </location>
</feature>
<dbReference type="InterPro" id="IPR050482">
    <property type="entry name" value="Sensor_HK_TwoCompSys"/>
</dbReference>
<feature type="region of interest" description="Disordered" evidence="10">
    <location>
        <begin position="319"/>
        <end position="360"/>
    </location>
</feature>
<keyword evidence="3" id="KW-0597">Phosphoprotein</keyword>
<evidence type="ECO:0000313" key="14">
    <source>
        <dbReference type="Proteomes" id="UP000711614"/>
    </source>
</evidence>
<dbReference type="InterPro" id="IPR011712">
    <property type="entry name" value="Sig_transdc_His_kin_sub3_dim/P"/>
</dbReference>